<dbReference type="PANTHER" id="PTHR33802">
    <property type="entry name" value="SI:CH211-161H7.5-RELATED"/>
    <property type="match status" value="1"/>
</dbReference>
<feature type="transmembrane region" description="Helical" evidence="1">
    <location>
        <begin position="7"/>
        <end position="24"/>
    </location>
</feature>
<organism evidence="2 3">
    <name type="scientific">Paenimyroides aestuarii</name>
    <dbReference type="NCBI Taxonomy" id="2968490"/>
    <lineage>
        <taxon>Bacteria</taxon>
        <taxon>Pseudomonadati</taxon>
        <taxon>Bacteroidota</taxon>
        <taxon>Flavobacteriia</taxon>
        <taxon>Flavobacteriales</taxon>
        <taxon>Flavobacteriaceae</taxon>
        <taxon>Paenimyroides</taxon>
    </lineage>
</organism>
<keyword evidence="1" id="KW-0472">Membrane</keyword>
<protein>
    <submittedName>
        <fullName evidence="2">Tryptophan-rich sensory protein</fullName>
    </submittedName>
</protein>
<feature type="transmembrane region" description="Helical" evidence="1">
    <location>
        <begin position="203"/>
        <end position="221"/>
    </location>
</feature>
<dbReference type="RefSeq" id="WP_257498284.1">
    <property type="nucleotide sequence ID" value="NZ_CP102382.1"/>
</dbReference>
<feature type="transmembrane region" description="Helical" evidence="1">
    <location>
        <begin position="179"/>
        <end position="196"/>
    </location>
</feature>
<gene>
    <name evidence="2" type="ORF">NPX36_08380</name>
</gene>
<dbReference type="PANTHER" id="PTHR33802:SF1">
    <property type="entry name" value="XK-RELATED PROTEIN"/>
    <property type="match status" value="1"/>
</dbReference>
<keyword evidence="1" id="KW-0812">Transmembrane</keyword>
<dbReference type="Gene3D" id="1.20.1260.100">
    <property type="entry name" value="TspO/MBR protein"/>
    <property type="match status" value="1"/>
</dbReference>
<evidence type="ECO:0000313" key="2">
    <source>
        <dbReference type="EMBL" id="UUV20383.1"/>
    </source>
</evidence>
<feature type="transmembrane region" description="Helical" evidence="1">
    <location>
        <begin position="107"/>
        <end position="127"/>
    </location>
</feature>
<keyword evidence="1" id="KW-1133">Transmembrane helix</keyword>
<proteinExistence type="predicted"/>
<keyword evidence="3" id="KW-1185">Reference proteome</keyword>
<evidence type="ECO:0000256" key="1">
    <source>
        <dbReference type="SAM" id="Phobius"/>
    </source>
</evidence>
<feature type="transmembrane region" description="Helical" evidence="1">
    <location>
        <begin position="80"/>
        <end position="101"/>
    </location>
</feature>
<evidence type="ECO:0000313" key="3">
    <source>
        <dbReference type="Proteomes" id="UP001317001"/>
    </source>
</evidence>
<name>A0ABY5NPF4_9FLAO</name>
<dbReference type="EMBL" id="CP102382">
    <property type="protein sequence ID" value="UUV20383.1"/>
    <property type="molecule type" value="Genomic_DNA"/>
</dbReference>
<feature type="transmembrane region" description="Helical" evidence="1">
    <location>
        <begin position="44"/>
        <end position="68"/>
    </location>
</feature>
<dbReference type="InterPro" id="IPR038330">
    <property type="entry name" value="TspO/MBR-related_sf"/>
</dbReference>
<dbReference type="Proteomes" id="UP001317001">
    <property type="component" value="Chromosome"/>
</dbReference>
<feature type="transmembrane region" description="Helical" evidence="1">
    <location>
        <begin position="227"/>
        <end position="247"/>
    </location>
</feature>
<feature type="transmembrane region" description="Helical" evidence="1">
    <location>
        <begin position="147"/>
        <end position="167"/>
    </location>
</feature>
<reference evidence="2 3" key="1">
    <citation type="submission" date="2022-08" db="EMBL/GenBank/DDBJ databases">
        <title>Myroides zhujiangensis sp. nov., a novel bacterium isolated from sediment in the Pearl River Estuary.</title>
        <authorList>
            <person name="Cui L."/>
        </authorList>
    </citation>
    <scope>NUCLEOTIDE SEQUENCE [LARGE SCALE GENOMIC DNA]</scope>
    <source>
        <strain evidence="2 3">SCSIO 72103</strain>
    </source>
</reference>
<accession>A0ABY5NPF4</accession>
<sequence>MSKKVIIYLNFISLLATILVNYLLNTGTMNSNTMKSISDRYFNMFTPAGYAFSIWGIIYLLLIAHTIYSFYQLTKKNNSSIIDSIGLTFIATNVVNCLWVYFWLNDAILVCLILMIVLLILLLSILLNSQQLQPKIAVRNLFITCPFALYAGWVSVALIANTAVWLTKIEWQPIIFTEAGWAMCLTIIAGIIGVFISWKYNAIAFGVAVAWGVAAVAVSNFNENFNIVITAVIVCIAILSVCLYRLMHKIIPTD</sequence>